<comment type="caution">
    <text evidence="1">The sequence shown here is derived from an EMBL/GenBank/DDBJ whole genome shotgun (WGS) entry which is preliminary data.</text>
</comment>
<evidence type="ECO:0000313" key="1">
    <source>
        <dbReference type="EMBL" id="MFC5448523.1"/>
    </source>
</evidence>
<dbReference type="RefSeq" id="WP_270878193.1">
    <property type="nucleotide sequence ID" value="NZ_JAQFVF010000018.1"/>
</dbReference>
<dbReference type="EMBL" id="JBHSMJ010000009">
    <property type="protein sequence ID" value="MFC5448523.1"/>
    <property type="molecule type" value="Genomic_DNA"/>
</dbReference>
<reference evidence="2" key="1">
    <citation type="journal article" date="2019" name="Int. J. Syst. Evol. Microbiol.">
        <title>The Global Catalogue of Microorganisms (GCM) 10K type strain sequencing project: providing services to taxonomists for standard genome sequencing and annotation.</title>
        <authorList>
            <consortium name="The Broad Institute Genomics Platform"/>
            <consortium name="The Broad Institute Genome Sequencing Center for Infectious Disease"/>
            <person name="Wu L."/>
            <person name="Ma J."/>
        </authorList>
    </citation>
    <scope>NUCLEOTIDE SEQUENCE [LARGE SCALE GENOMIC DNA]</scope>
    <source>
        <strain evidence="2">KACC 11904</strain>
    </source>
</reference>
<organism evidence="1 2">
    <name type="scientific">Paenibacillus aestuarii</name>
    <dbReference type="NCBI Taxonomy" id="516965"/>
    <lineage>
        <taxon>Bacteria</taxon>
        <taxon>Bacillati</taxon>
        <taxon>Bacillota</taxon>
        <taxon>Bacilli</taxon>
        <taxon>Bacillales</taxon>
        <taxon>Paenibacillaceae</taxon>
        <taxon>Paenibacillus</taxon>
    </lineage>
</organism>
<protein>
    <submittedName>
        <fullName evidence="1">Uncharacterized protein</fullName>
    </submittedName>
</protein>
<dbReference type="Proteomes" id="UP001596044">
    <property type="component" value="Unassembled WGS sequence"/>
</dbReference>
<gene>
    <name evidence="1" type="ORF">ACFPOG_09630</name>
</gene>
<evidence type="ECO:0000313" key="2">
    <source>
        <dbReference type="Proteomes" id="UP001596044"/>
    </source>
</evidence>
<name>A0ABW0K6S5_9BACL</name>
<keyword evidence="2" id="KW-1185">Reference proteome</keyword>
<proteinExistence type="predicted"/>
<accession>A0ABW0K6S5</accession>
<sequence>MLDLTELEHVHADIESVHEVVQSLKARVDGVYIGIHLLKNPEGAYFYELSHYYRGADNAGPLSATAMENRYATLQEAARGALQAATMCYRSTDEGGSWQRNDTFMH</sequence>